<dbReference type="AlphaFoldDB" id="A0A1M4VGB9"/>
<name>A0A1M4VGB9_9FLAO</name>
<sequence length="67" mass="8114">MTLVIIFLCIAVAYYLFQKNKIDRIEKQEYMREKKNEKFEQLLDLARKQDVTRSEAENETKNKQSQN</sequence>
<dbReference type="Proteomes" id="UP000184236">
    <property type="component" value="Unassembled WGS sequence"/>
</dbReference>
<evidence type="ECO:0000313" key="1">
    <source>
        <dbReference type="EMBL" id="SHE67855.1"/>
    </source>
</evidence>
<dbReference type="STRING" id="1302685.SAMN05444408_10394"/>
<dbReference type="EMBL" id="FQVO01000003">
    <property type="protein sequence ID" value="SHE67855.1"/>
    <property type="molecule type" value="Genomic_DNA"/>
</dbReference>
<reference evidence="2" key="1">
    <citation type="submission" date="2016-11" db="EMBL/GenBank/DDBJ databases">
        <authorList>
            <person name="Varghese N."/>
            <person name="Submissions S."/>
        </authorList>
    </citation>
    <scope>NUCLEOTIDE SEQUENCE [LARGE SCALE GENOMIC DNA]</scope>
    <source>
        <strain evidence="2">DSM 26898</strain>
    </source>
</reference>
<proteinExistence type="predicted"/>
<dbReference type="RefSeq" id="WP_072883792.1">
    <property type="nucleotide sequence ID" value="NZ_FQVO01000003.1"/>
</dbReference>
<gene>
    <name evidence="1" type="ORF">SAMN05444408_10394</name>
</gene>
<protein>
    <submittedName>
        <fullName evidence="1">Uncharacterized protein</fullName>
    </submittedName>
</protein>
<keyword evidence="2" id="KW-1185">Reference proteome</keyword>
<accession>A0A1M4VGB9</accession>
<dbReference type="OrthoDB" id="1270948at2"/>
<evidence type="ECO:0000313" key="2">
    <source>
        <dbReference type="Proteomes" id="UP000184236"/>
    </source>
</evidence>
<organism evidence="1 2">
    <name type="scientific">Chryseobacterium takakiae</name>
    <dbReference type="NCBI Taxonomy" id="1302685"/>
    <lineage>
        <taxon>Bacteria</taxon>
        <taxon>Pseudomonadati</taxon>
        <taxon>Bacteroidota</taxon>
        <taxon>Flavobacteriia</taxon>
        <taxon>Flavobacteriales</taxon>
        <taxon>Weeksellaceae</taxon>
        <taxon>Chryseobacterium group</taxon>
        <taxon>Chryseobacterium</taxon>
    </lineage>
</organism>